<dbReference type="InterPro" id="IPR044731">
    <property type="entry name" value="BDH-like"/>
</dbReference>
<dbReference type="CDD" id="cd08187">
    <property type="entry name" value="BDH"/>
    <property type="match status" value="1"/>
</dbReference>
<dbReference type="Gene3D" id="3.40.50.1970">
    <property type="match status" value="1"/>
</dbReference>
<organism evidence="6 7">
    <name type="scientific">Chitinilyticum piscinae</name>
    <dbReference type="NCBI Taxonomy" id="2866724"/>
    <lineage>
        <taxon>Bacteria</taxon>
        <taxon>Pseudomonadati</taxon>
        <taxon>Pseudomonadota</taxon>
        <taxon>Betaproteobacteria</taxon>
        <taxon>Neisseriales</taxon>
        <taxon>Chitinibacteraceae</taxon>
        <taxon>Chitinilyticum</taxon>
    </lineage>
</organism>
<dbReference type="GO" id="GO:1990362">
    <property type="term" value="F:butanol dehydrogenase (NAD+) activity"/>
    <property type="evidence" value="ECO:0007669"/>
    <property type="project" value="InterPro"/>
</dbReference>
<dbReference type="PANTHER" id="PTHR43633">
    <property type="entry name" value="ALCOHOL DEHYDROGENASE YQHD"/>
    <property type="match status" value="1"/>
</dbReference>
<gene>
    <name evidence="6" type="ORF">INR99_11800</name>
</gene>
<sequence>MLNFSFHAPTRIHFGRDQVRQLTSEIPAGSRVLLTSGGSSIRVNGVLEAVLAQLAHCTVIEFAGIEPNPEFETLRRAVELGRREQADWVLAVGGGSVIDGSKWIAAALDLDPAIDPWLLVGNKTRVRSARPLGVVLTLPATGAESNHVGVISRRETQDKQSFRSEHVFPRFAVLDPCFTFSLPPRQVGNGVVDAFVHTLEQYLTYPVDARVQDRMAEGILQTLIEVGPQTLAEPGNYDARANYMWAANQALFGLVGAGQPQDWASHAIGHELTALYGLDHARSLSVIVPALLQYCRADKAGKLLQYGQRVWGLAGSDAGIIDAAIAATRDFFVRMGLPVTLAEAGIDAAEAALRVEANLPRHKPQPVGEHGKLTPADCAAIVRMSV</sequence>
<evidence type="ECO:0000313" key="7">
    <source>
        <dbReference type="Proteomes" id="UP000604481"/>
    </source>
</evidence>
<proteinExistence type="inferred from homology"/>
<dbReference type="RefSeq" id="WP_194116544.1">
    <property type="nucleotide sequence ID" value="NZ_JADFUA010000006.1"/>
</dbReference>
<dbReference type="EMBL" id="JADFUA010000006">
    <property type="protein sequence ID" value="MBE9610027.1"/>
    <property type="molecule type" value="Genomic_DNA"/>
</dbReference>
<dbReference type="Gene3D" id="1.20.1090.10">
    <property type="entry name" value="Dehydroquinate synthase-like - alpha domain"/>
    <property type="match status" value="1"/>
</dbReference>
<evidence type="ECO:0000256" key="2">
    <source>
        <dbReference type="ARBA" id="ARBA00007358"/>
    </source>
</evidence>
<dbReference type="FunFam" id="3.40.50.1970:FF:000003">
    <property type="entry name" value="Alcohol dehydrogenase, iron-containing"/>
    <property type="match status" value="1"/>
</dbReference>
<dbReference type="AlphaFoldDB" id="A0A8J7K2H2"/>
<protein>
    <submittedName>
        <fullName evidence="6">Iron-containing alcohol dehydrogenase</fullName>
    </submittedName>
</protein>
<dbReference type="GO" id="GO:0005829">
    <property type="term" value="C:cytosol"/>
    <property type="evidence" value="ECO:0007669"/>
    <property type="project" value="TreeGrafter"/>
</dbReference>
<dbReference type="Pfam" id="PF25137">
    <property type="entry name" value="ADH_Fe_C"/>
    <property type="match status" value="1"/>
</dbReference>
<feature type="domain" description="Fe-containing alcohol dehydrogenase-like C-terminal" evidence="5">
    <location>
        <begin position="190"/>
        <end position="358"/>
    </location>
</feature>
<feature type="domain" description="Alcohol dehydrogenase iron-type/glycerol dehydrogenase GldA" evidence="4">
    <location>
        <begin position="9"/>
        <end position="176"/>
    </location>
</feature>
<dbReference type="GO" id="GO:0008106">
    <property type="term" value="F:alcohol dehydrogenase (NADP+) activity"/>
    <property type="evidence" value="ECO:0007669"/>
    <property type="project" value="TreeGrafter"/>
</dbReference>
<dbReference type="GO" id="GO:1990002">
    <property type="term" value="F:methylglyoxal reductase (NADPH) (acetol producing) activity"/>
    <property type="evidence" value="ECO:0007669"/>
    <property type="project" value="TreeGrafter"/>
</dbReference>
<dbReference type="PANTHER" id="PTHR43633:SF1">
    <property type="entry name" value="ALCOHOL DEHYDROGENASE YQHD"/>
    <property type="match status" value="1"/>
</dbReference>
<dbReference type="Proteomes" id="UP000604481">
    <property type="component" value="Unassembled WGS sequence"/>
</dbReference>
<dbReference type="Pfam" id="PF00465">
    <property type="entry name" value="Fe-ADH"/>
    <property type="match status" value="1"/>
</dbReference>
<keyword evidence="7" id="KW-1185">Reference proteome</keyword>
<evidence type="ECO:0000256" key="3">
    <source>
        <dbReference type="ARBA" id="ARBA00023002"/>
    </source>
</evidence>
<name>A0A8J7K2H2_9NEIS</name>
<evidence type="ECO:0000256" key="1">
    <source>
        <dbReference type="ARBA" id="ARBA00001962"/>
    </source>
</evidence>
<evidence type="ECO:0000259" key="4">
    <source>
        <dbReference type="Pfam" id="PF00465"/>
    </source>
</evidence>
<comment type="similarity">
    <text evidence="2">Belongs to the iron-containing alcohol dehydrogenase family.</text>
</comment>
<evidence type="ECO:0000259" key="5">
    <source>
        <dbReference type="Pfam" id="PF25137"/>
    </source>
</evidence>
<dbReference type="InterPro" id="IPR056798">
    <property type="entry name" value="ADH_Fe_C"/>
</dbReference>
<accession>A0A8J7K2H2</accession>
<keyword evidence="3" id="KW-0560">Oxidoreductase</keyword>
<comment type="caution">
    <text evidence="6">The sequence shown here is derived from an EMBL/GenBank/DDBJ whole genome shotgun (WGS) entry which is preliminary data.</text>
</comment>
<dbReference type="GO" id="GO:0046872">
    <property type="term" value="F:metal ion binding"/>
    <property type="evidence" value="ECO:0007669"/>
    <property type="project" value="InterPro"/>
</dbReference>
<reference evidence="6 7" key="1">
    <citation type="submission" date="2020-10" db="EMBL/GenBank/DDBJ databases">
        <title>The genome sequence of Chitinilyticum litopenaei 4Y14.</title>
        <authorList>
            <person name="Liu Y."/>
        </authorList>
    </citation>
    <scope>NUCLEOTIDE SEQUENCE [LARGE SCALE GENOMIC DNA]</scope>
    <source>
        <strain evidence="6 7">4Y14</strain>
    </source>
</reference>
<dbReference type="InterPro" id="IPR001670">
    <property type="entry name" value="ADH_Fe/GldA"/>
</dbReference>
<dbReference type="SUPFAM" id="SSF56796">
    <property type="entry name" value="Dehydroquinate synthase-like"/>
    <property type="match status" value="1"/>
</dbReference>
<comment type="cofactor">
    <cofactor evidence="1">
        <name>Fe cation</name>
        <dbReference type="ChEBI" id="CHEBI:24875"/>
    </cofactor>
</comment>
<evidence type="ECO:0000313" key="6">
    <source>
        <dbReference type="EMBL" id="MBE9610027.1"/>
    </source>
</evidence>